<dbReference type="KEGG" id="pfer:IRI77_00525"/>
<dbReference type="PROSITE" id="PS01124">
    <property type="entry name" value="HTH_ARAC_FAMILY_2"/>
    <property type="match status" value="1"/>
</dbReference>
<dbReference type="InterPro" id="IPR046532">
    <property type="entry name" value="DUF6597"/>
</dbReference>
<accession>A0A7S7NRL7</accession>
<organism evidence="5 6">
    <name type="scientific">Paludibaculum fermentans</name>
    <dbReference type="NCBI Taxonomy" id="1473598"/>
    <lineage>
        <taxon>Bacteria</taxon>
        <taxon>Pseudomonadati</taxon>
        <taxon>Acidobacteriota</taxon>
        <taxon>Terriglobia</taxon>
        <taxon>Bryobacterales</taxon>
        <taxon>Bryobacteraceae</taxon>
        <taxon>Paludibaculum</taxon>
    </lineage>
</organism>
<dbReference type="Pfam" id="PF20240">
    <property type="entry name" value="DUF6597"/>
    <property type="match status" value="1"/>
</dbReference>
<evidence type="ECO:0000256" key="2">
    <source>
        <dbReference type="ARBA" id="ARBA00023125"/>
    </source>
</evidence>
<dbReference type="EMBL" id="CP063849">
    <property type="protein sequence ID" value="QOY88483.1"/>
    <property type="molecule type" value="Genomic_DNA"/>
</dbReference>
<dbReference type="Pfam" id="PF12833">
    <property type="entry name" value="HTH_18"/>
    <property type="match status" value="1"/>
</dbReference>
<name>A0A7S7NRL7_PALFE</name>
<dbReference type="PANTHER" id="PTHR46796">
    <property type="entry name" value="HTH-TYPE TRANSCRIPTIONAL ACTIVATOR RHAS-RELATED"/>
    <property type="match status" value="1"/>
</dbReference>
<dbReference type="SMART" id="SM00342">
    <property type="entry name" value="HTH_ARAC"/>
    <property type="match status" value="1"/>
</dbReference>
<keyword evidence="3" id="KW-0804">Transcription</keyword>
<dbReference type="GO" id="GO:0043565">
    <property type="term" value="F:sequence-specific DNA binding"/>
    <property type="evidence" value="ECO:0007669"/>
    <property type="project" value="InterPro"/>
</dbReference>
<dbReference type="GO" id="GO:0003700">
    <property type="term" value="F:DNA-binding transcription factor activity"/>
    <property type="evidence" value="ECO:0007669"/>
    <property type="project" value="InterPro"/>
</dbReference>
<dbReference type="SUPFAM" id="SSF46689">
    <property type="entry name" value="Homeodomain-like"/>
    <property type="match status" value="1"/>
</dbReference>
<dbReference type="InterPro" id="IPR009057">
    <property type="entry name" value="Homeodomain-like_sf"/>
</dbReference>
<evidence type="ECO:0000313" key="6">
    <source>
        <dbReference type="Proteomes" id="UP000593892"/>
    </source>
</evidence>
<keyword evidence="2" id="KW-0238">DNA-binding</keyword>
<gene>
    <name evidence="5" type="ORF">IRI77_00525</name>
</gene>
<evidence type="ECO:0000256" key="3">
    <source>
        <dbReference type="ARBA" id="ARBA00023163"/>
    </source>
</evidence>
<dbReference type="AlphaFoldDB" id="A0A7S7NRL7"/>
<keyword evidence="1" id="KW-0805">Transcription regulation</keyword>
<keyword evidence="6" id="KW-1185">Reference proteome</keyword>
<evidence type="ECO:0000259" key="4">
    <source>
        <dbReference type="PROSITE" id="PS01124"/>
    </source>
</evidence>
<protein>
    <submittedName>
        <fullName evidence="5">AraC family transcriptional regulator</fullName>
    </submittedName>
</protein>
<sequence length="279" mass="31193">MTFVQRVPPPPLDASIAAIWYCESELRPHTLERVLPNGCAQLIVNLAEDQTRGYLLDGEELRVVTTSGTVLAGVQSRFSIIDTLEQQCVLGVTFRPGGTLPFFRMPAHELCDVDLPLEFAWGARARELREQLLEATGPEAKIDAMQRALLEQWRPESLHAAVDFAVASLARNPRTASIAHLTGQVGLSPKRFIERFKTAVGVSPKHYCRILRFQSALALAEQGHRVEWTRIAVDCGYFDQAHFIHDFRSFAGITPTGYHAGRTEFRNHVKFLQSTIKSA</sequence>
<evidence type="ECO:0000256" key="1">
    <source>
        <dbReference type="ARBA" id="ARBA00023015"/>
    </source>
</evidence>
<dbReference type="Proteomes" id="UP000593892">
    <property type="component" value="Chromosome"/>
</dbReference>
<reference evidence="5 6" key="1">
    <citation type="submission" date="2020-10" db="EMBL/GenBank/DDBJ databases">
        <title>Complete genome sequence of Paludibaculum fermentans P105T, a facultatively anaerobic acidobacterium capable of dissimilatory Fe(III) reduction.</title>
        <authorList>
            <person name="Dedysh S.N."/>
            <person name="Beletsky A.V."/>
            <person name="Kulichevskaya I.S."/>
            <person name="Mardanov A.V."/>
            <person name="Ravin N.V."/>
        </authorList>
    </citation>
    <scope>NUCLEOTIDE SEQUENCE [LARGE SCALE GENOMIC DNA]</scope>
    <source>
        <strain evidence="5 6">P105</strain>
    </source>
</reference>
<dbReference type="RefSeq" id="WP_194450145.1">
    <property type="nucleotide sequence ID" value="NZ_CP063849.1"/>
</dbReference>
<dbReference type="InterPro" id="IPR018060">
    <property type="entry name" value="HTH_AraC"/>
</dbReference>
<proteinExistence type="predicted"/>
<feature type="domain" description="HTH araC/xylS-type" evidence="4">
    <location>
        <begin position="159"/>
        <end position="261"/>
    </location>
</feature>
<dbReference type="Gene3D" id="1.10.10.60">
    <property type="entry name" value="Homeodomain-like"/>
    <property type="match status" value="1"/>
</dbReference>
<dbReference type="InterPro" id="IPR050204">
    <property type="entry name" value="AraC_XylS_family_regulators"/>
</dbReference>
<evidence type="ECO:0000313" key="5">
    <source>
        <dbReference type="EMBL" id="QOY88483.1"/>
    </source>
</evidence>